<dbReference type="PANTHER" id="PTHR42829">
    <property type="entry name" value="NADH-UBIQUINONE OXIDOREDUCTASE CHAIN 5"/>
    <property type="match status" value="1"/>
</dbReference>
<keyword evidence="2 5" id="KW-0812">Transmembrane</keyword>
<sequence>MPSSRPRISEWIAVTGVGISAALSLLILLIEFTGNGTGIYPVAFQQQFEYITFSKTAGVYLGIYVDWLTVVMMAVVSSVSFLIVLYSVGYMHEEGRRRKRYFGIISMFVGVMLGLVMANNLLELYIFWELVGLGSYLLIGFWYERPSAAKAAKKAFIVTRFGDMFLLFGIILLLNIGNHTVLYSELFTPGSVTALKGSGLLTIATLALFGGAMGKSAQFPLQDWLVDAMEGPTPVSAMIHGATMVNAGVYLVARMYPLYSHDPVSSLFVAFIGGFTALFAATMAIATFDIKRVLAFSTISQLGYMFLALGAGAYVLSVEPAGSSSSVYYSLGYSAGVFHLMNQAIFKALLFLCAGSVMHALGGTQDMRQMGGLGRKLRITSTTMLFGSLSLAGIVPFSGFFSKDAVLDAALGASSYNSIFILLWLFGLAGAFFTGLYIFRLWFYTFSGKARYGSDVHVHESPPVMTVPLIILAVLTLVVGFSVLGVAGFAQAVHFPVVAKASLSPYTQFNGVFGILYEPATYLSLLIAFLGIGLAYSYWGRGRTAESFVSGATGRRIYTLLAERYYFPQMYDSMGIALGYYIARGLDFFDRKVVDGIVNGIGRFFMNSAERMKKSETGFVQNYADVIILGVIVIAVILILLPVMGV</sequence>
<dbReference type="PANTHER" id="PTHR42829:SF2">
    <property type="entry name" value="NADH-UBIQUINONE OXIDOREDUCTASE CHAIN 5"/>
    <property type="match status" value="1"/>
</dbReference>
<feature type="domain" description="NADH:quinone oxidoreductase/Mrp antiporter transmembrane" evidence="6">
    <location>
        <begin position="118"/>
        <end position="421"/>
    </location>
</feature>
<gene>
    <name evidence="8" type="ORF">J9259_01295</name>
    <name evidence="9" type="ORF">KIY12_09360</name>
</gene>
<evidence type="ECO:0000256" key="1">
    <source>
        <dbReference type="ARBA" id="ARBA00004141"/>
    </source>
</evidence>
<reference evidence="8" key="1">
    <citation type="submission" date="2021-04" db="EMBL/GenBank/DDBJ databases">
        <title>Genomic insights into ecological role and evolution of a novel Thermoplasmata order Candidatus Sysuiplasmatales.</title>
        <authorList>
            <person name="Yuan Y."/>
        </authorList>
    </citation>
    <scope>NUCLEOTIDE SEQUENCE</scope>
    <source>
        <strain evidence="9">TUT19-bin139</strain>
        <strain evidence="8">YP2-bin.285</strain>
    </source>
</reference>
<feature type="transmembrane region" description="Helical" evidence="5">
    <location>
        <begin position="194"/>
        <end position="214"/>
    </location>
</feature>
<dbReference type="EMBL" id="JAGVSJ010000002">
    <property type="protein sequence ID" value="MBX8631147.1"/>
    <property type="molecule type" value="Genomic_DNA"/>
</dbReference>
<evidence type="ECO:0000313" key="10">
    <source>
        <dbReference type="Proteomes" id="UP000716004"/>
    </source>
</evidence>
<comment type="subcellular location">
    <subcellularLocation>
        <location evidence="1">Membrane</location>
        <topology evidence="1">Multi-pass membrane protein</topology>
    </subcellularLocation>
</comment>
<dbReference type="InterPro" id="IPR001516">
    <property type="entry name" value="Proton_antipo_N"/>
</dbReference>
<feature type="transmembrane region" description="Helical" evidence="5">
    <location>
        <begin position="336"/>
        <end position="361"/>
    </location>
</feature>
<keyword evidence="4 5" id="KW-0472">Membrane</keyword>
<evidence type="ECO:0000259" key="6">
    <source>
        <dbReference type="Pfam" id="PF00361"/>
    </source>
</evidence>
<dbReference type="Gene3D" id="1.20.5.2700">
    <property type="match status" value="1"/>
</dbReference>
<evidence type="ECO:0000313" key="9">
    <source>
        <dbReference type="EMBL" id="MBX8644908.1"/>
    </source>
</evidence>
<dbReference type="Pfam" id="PF00361">
    <property type="entry name" value="Proton_antipo_M"/>
    <property type="match status" value="1"/>
</dbReference>
<dbReference type="AlphaFoldDB" id="A0A8J7YI21"/>
<keyword evidence="3 5" id="KW-1133">Transmembrane helix</keyword>
<feature type="transmembrane region" description="Helical" evidence="5">
    <location>
        <begin position="421"/>
        <end position="443"/>
    </location>
</feature>
<feature type="transmembrane region" description="Helical" evidence="5">
    <location>
        <begin position="520"/>
        <end position="539"/>
    </location>
</feature>
<dbReference type="Proteomes" id="UP000716004">
    <property type="component" value="Unassembled WGS sequence"/>
</dbReference>
<feature type="transmembrane region" description="Helical" evidence="5">
    <location>
        <begin position="124"/>
        <end position="143"/>
    </location>
</feature>
<proteinExistence type="predicted"/>
<dbReference type="GO" id="GO:0003954">
    <property type="term" value="F:NADH dehydrogenase activity"/>
    <property type="evidence" value="ECO:0007669"/>
    <property type="project" value="TreeGrafter"/>
</dbReference>
<dbReference type="GO" id="GO:0015990">
    <property type="term" value="P:electron transport coupled proton transport"/>
    <property type="evidence" value="ECO:0007669"/>
    <property type="project" value="TreeGrafter"/>
</dbReference>
<dbReference type="InterPro" id="IPR003945">
    <property type="entry name" value="NU5C-like"/>
</dbReference>
<feature type="transmembrane region" description="Helical" evidence="5">
    <location>
        <begin position="464"/>
        <end position="490"/>
    </location>
</feature>
<evidence type="ECO:0000256" key="3">
    <source>
        <dbReference type="ARBA" id="ARBA00022989"/>
    </source>
</evidence>
<feature type="transmembrane region" description="Helical" evidence="5">
    <location>
        <begin position="235"/>
        <end position="253"/>
    </location>
</feature>
<organism evidence="8 10">
    <name type="scientific">Candidatus Sysuiplasma superficiale</name>
    <dbReference type="NCBI Taxonomy" id="2823368"/>
    <lineage>
        <taxon>Archaea</taxon>
        <taxon>Methanobacteriati</taxon>
        <taxon>Thermoplasmatota</taxon>
        <taxon>Thermoplasmata</taxon>
        <taxon>Candidatus Sysuiplasmatales</taxon>
        <taxon>Candidatus Sysuiplasmataceae</taxon>
        <taxon>Candidatus Sysuiplasma</taxon>
    </lineage>
</organism>
<dbReference type="GO" id="GO:0016020">
    <property type="term" value="C:membrane"/>
    <property type="evidence" value="ECO:0007669"/>
    <property type="project" value="UniProtKB-SubCell"/>
</dbReference>
<feature type="transmembrane region" description="Helical" evidence="5">
    <location>
        <begin position="101"/>
        <end position="118"/>
    </location>
</feature>
<accession>A0A8J7YI21</accession>
<evidence type="ECO:0000313" key="8">
    <source>
        <dbReference type="EMBL" id="MBX8631147.1"/>
    </source>
</evidence>
<dbReference type="Proteomes" id="UP000750197">
    <property type="component" value="Unassembled WGS sequence"/>
</dbReference>
<dbReference type="GO" id="GO:0042773">
    <property type="term" value="P:ATP synthesis coupled electron transport"/>
    <property type="evidence" value="ECO:0007669"/>
    <property type="project" value="InterPro"/>
</dbReference>
<dbReference type="PRINTS" id="PR01435">
    <property type="entry name" value="NPOXDRDTASE5"/>
</dbReference>
<protein>
    <recommendedName>
        <fullName evidence="11">NADH-quinone oxidoreductase subunit L</fullName>
    </recommendedName>
</protein>
<evidence type="ECO:0000256" key="2">
    <source>
        <dbReference type="ARBA" id="ARBA00022692"/>
    </source>
</evidence>
<feature type="transmembrane region" description="Helical" evidence="5">
    <location>
        <begin position="293"/>
        <end position="316"/>
    </location>
</feature>
<feature type="transmembrane region" description="Helical" evidence="5">
    <location>
        <begin position="67"/>
        <end position="89"/>
    </location>
</feature>
<dbReference type="Pfam" id="PF00662">
    <property type="entry name" value="Proton_antipo_N"/>
    <property type="match status" value="1"/>
</dbReference>
<dbReference type="InterPro" id="IPR001750">
    <property type="entry name" value="ND/Mrp_TM"/>
</dbReference>
<feature type="transmembrane region" description="Helical" evidence="5">
    <location>
        <begin position="382"/>
        <end position="401"/>
    </location>
</feature>
<dbReference type="GO" id="GO:0008137">
    <property type="term" value="F:NADH dehydrogenase (ubiquinone) activity"/>
    <property type="evidence" value="ECO:0007669"/>
    <property type="project" value="InterPro"/>
</dbReference>
<feature type="transmembrane region" description="Helical" evidence="5">
    <location>
        <begin position="12"/>
        <end position="30"/>
    </location>
</feature>
<feature type="domain" description="NADH-Ubiquinone oxidoreductase (complex I) chain 5 N-terminal" evidence="7">
    <location>
        <begin position="59"/>
        <end position="102"/>
    </location>
</feature>
<evidence type="ECO:0008006" key="11">
    <source>
        <dbReference type="Google" id="ProtNLM"/>
    </source>
</evidence>
<feature type="transmembrane region" description="Helical" evidence="5">
    <location>
        <begin position="265"/>
        <end position="286"/>
    </location>
</feature>
<comment type="caution">
    <text evidence="8">The sequence shown here is derived from an EMBL/GenBank/DDBJ whole genome shotgun (WGS) entry which is preliminary data.</text>
</comment>
<evidence type="ECO:0000256" key="5">
    <source>
        <dbReference type="SAM" id="Phobius"/>
    </source>
</evidence>
<evidence type="ECO:0000259" key="7">
    <source>
        <dbReference type="Pfam" id="PF00662"/>
    </source>
</evidence>
<dbReference type="EMBL" id="JAHEAC010000120">
    <property type="protein sequence ID" value="MBX8644908.1"/>
    <property type="molecule type" value="Genomic_DNA"/>
</dbReference>
<feature type="transmembrane region" description="Helical" evidence="5">
    <location>
        <begin position="622"/>
        <end position="644"/>
    </location>
</feature>
<evidence type="ECO:0000256" key="4">
    <source>
        <dbReference type="ARBA" id="ARBA00023136"/>
    </source>
</evidence>
<feature type="transmembrane region" description="Helical" evidence="5">
    <location>
        <begin position="155"/>
        <end position="174"/>
    </location>
</feature>
<dbReference type="PRINTS" id="PR01434">
    <property type="entry name" value="NADHDHGNASE5"/>
</dbReference>
<name>A0A8J7YI21_9ARCH</name>